<evidence type="ECO:0000256" key="12">
    <source>
        <dbReference type="ARBA" id="ARBA00023306"/>
    </source>
</evidence>
<comment type="subcellular location">
    <subcellularLocation>
        <location evidence="1">Cell membrane</location>
        <topology evidence="1">Multi-pass membrane protein</topology>
    </subcellularLocation>
</comment>
<dbReference type="PANTHER" id="PTHR22683:SF41">
    <property type="entry name" value="DNA TRANSLOCASE FTSK"/>
    <property type="match status" value="1"/>
</dbReference>
<dbReference type="GO" id="GO:0007059">
    <property type="term" value="P:chromosome segregation"/>
    <property type="evidence" value="ECO:0007669"/>
    <property type="project" value="UniProtKB-KW"/>
</dbReference>
<keyword evidence="9 15" id="KW-1133">Transmembrane helix</keyword>
<dbReference type="SUPFAM" id="SSF52540">
    <property type="entry name" value="P-loop containing nucleoside triphosphate hydrolases"/>
    <property type="match status" value="1"/>
</dbReference>
<dbReference type="InterPro" id="IPR036390">
    <property type="entry name" value="WH_DNA-bd_sf"/>
</dbReference>
<keyword evidence="3" id="KW-1003">Cell membrane</keyword>
<keyword evidence="6" id="KW-0547">Nucleotide-binding</keyword>
<accession>A0A1J5TCL6</accession>
<dbReference type="InterPro" id="IPR027417">
    <property type="entry name" value="P-loop_NTPase"/>
</dbReference>
<evidence type="ECO:0000256" key="7">
    <source>
        <dbReference type="ARBA" id="ARBA00022829"/>
    </source>
</evidence>
<keyword evidence="11 15" id="KW-0472">Membrane</keyword>
<dbReference type="Pfam" id="PF01580">
    <property type="entry name" value="FtsK_SpoIIIE"/>
    <property type="match status" value="1"/>
</dbReference>
<gene>
    <name evidence="17" type="primary">spoIIIE_1</name>
    <name evidence="17" type="ORF">GALL_10050</name>
</gene>
<dbReference type="Pfam" id="PF17854">
    <property type="entry name" value="FtsK_alpha"/>
    <property type="match status" value="1"/>
</dbReference>
<dbReference type="Gene3D" id="1.10.10.10">
    <property type="entry name" value="Winged helix-like DNA-binding domain superfamily/Winged helix DNA-binding domain"/>
    <property type="match status" value="1"/>
</dbReference>
<feature type="region of interest" description="Disordered" evidence="14">
    <location>
        <begin position="261"/>
        <end position="329"/>
    </location>
</feature>
<evidence type="ECO:0000256" key="11">
    <source>
        <dbReference type="ARBA" id="ARBA00023136"/>
    </source>
</evidence>
<dbReference type="GO" id="GO:0003677">
    <property type="term" value="F:DNA binding"/>
    <property type="evidence" value="ECO:0007669"/>
    <property type="project" value="UniProtKB-KW"/>
</dbReference>
<feature type="domain" description="FtsK" evidence="16">
    <location>
        <begin position="504"/>
        <end position="719"/>
    </location>
</feature>
<proteinExistence type="inferred from homology"/>
<evidence type="ECO:0000256" key="14">
    <source>
        <dbReference type="SAM" id="MobiDB-lite"/>
    </source>
</evidence>
<evidence type="ECO:0000256" key="4">
    <source>
        <dbReference type="ARBA" id="ARBA00022618"/>
    </source>
</evidence>
<dbReference type="Pfam" id="PF09397">
    <property type="entry name" value="FtsK_gamma"/>
    <property type="match status" value="1"/>
</dbReference>
<keyword evidence="7" id="KW-0159">Chromosome partition</keyword>
<feature type="compositionally biased region" description="Polar residues" evidence="14">
    <location>
        <begin position="1"/>
        <end position="10"/>
    </location>
</feature>
<feature type="compositionally biased region" description="Basic and acidic residues" evidence="14">
    <location>
        <begin position="295"/>
        <end position="313"/>
    </location>
</feature>
<evidence type="ECO:0000256" key="1">
    <source>
        <dbReference type="ARBA" id="ARBA00004651"/>
    </source>
</evidence>
<evidence type="ECO:0000256" key="9">
    <source>
        <dbReference type="ARBA" id="ARBA00022989"/>
    </source>
</evidence>
<dbReference type="InterPro" id="IPR002543">
    <property type="entry name" value="FtsK_dom"/>
</dbReference>
<dbReference type="GO" id="GO:0051301">
    <property type="term" value="P:cell division"/>
    <property type="evidence" value="ECO:0007669"/>
    <property type="project" value="UniProtKB-KW"/>
</dbReference>
<comment type="caution">
    <text evidence="17">The sequence shown here is derived from an EMBL/GenBank/DDBJ whole genome shotgun (WGS) entry which is preliminary data.</text>
</comment>
<feature type="transmembrane region" description="Helical" evidence="15">
    <location>
        <begin position="124"/>
        <end position="141"/>
    </location>
</feature>
<feature type="coiled-coil region" evidence="13">
    <location>
        <begin position="213"/>
        <end position="241"/>
    </location>
</feature>
<evidence type="ECO:0000256" key="6">
    <source>
        <dbReference type="ARBA" id="ARBA00022741"/>
    </source>
</evidence>
<dbReference type="SUPFAM" id="SSF46785">
    <property type="entry name" value="Winged helix' DNA-binding domain"/>
    <property type="match status" value="1"/>
</dbReference>
<evidence type="ECO:0000259" key="16">
    <source>
        <dbReference type="PROSITE" id="PS50901"/>
    </source>
</evidence>
<evidence type="ECO:0000256" key="8">
    <source>
        <dbReference type="ARBA" id="ARBA00022840"/>
    </source>
</evidence>
<evidence type="ECO:0000256" key="10">
    <source>
        <dbReference type="ARBA" id="ARBA00023125"/>
    </source>
</evidence>
<dbReference type="GO" id="GO:0005886">
    <property type="term" value="C:plasma membrane"/>
    <property type="evidence" value="ECO:0007669"/>
    <property type="project" value="UniProtKB-SubCell"/>
</dbReference>
<dbReference type="Pfam" id="PF13491">
    <property type="entry name" value="FtsK_4TM"/>
    <property type="match status" value="1"/>
</dbReference>
<feature type="region of interest" description="Disordered" evidence="14">
    <location>
        <begin position="783"/>
        <end position="804"/>
    </location>
</feature>
<reference evidence="17" key="1">
    <citation type="submission" date="2016-10" db="EMBL/GenBank/DDBJ databases">
        <title>Sequence of Gallionella enrichment culture.</title>
        <authorList>
            <person name="Poehlein A."/>
            <person name="Muehling M."/>
            <person name="Daniel R."/>
        </authorList>
    </citation>
    <scope>NUCLEOTIDE SEQUENCE</scope>
</reference>
<dbReference type="PROSITE" id="PS50901">
    <property type="entry name" value="FTSK"/>
    <property type="match status" value="1"/>
</dbReference>
<dbReference type="InterPro" id="IPR041027">
    <property type="entry name" value="FtsK_alpha"/>
</dbReference>
<dbReference type="InterPro" id="IPR036388">
    <property type="entry name" value="WH-like_DNA-bd_sf"/>
</dbReference>
<evidence type="ECO:0000313" key="17">
    <source>
        <dbReference type="EMBL" id="OIR18666.1"/>
    </source>
</evidence>
<evidence type="ECO:0000256" key="5">
    <source>
        <dbReference type="ARBA" id="ARBA00022692"/>
    </source>
</evidence>
<evidence type="ECO:0000256" key="13">
    <source>
        <dbReference type="SAM" id="Coils"/>
    </source>
</evidence>
<dbReference type="InterPro" id="IPR025199">
    <property type="entry name" value="FtsK_4TM"/>
</dbReference>
<feature type="region of interest" description="Disordered" evidence="14">
    <location>
        <begin position="1"/>
        <end position="21"/>
    </location>
</feature>
<evidence type="ECO:0000256" key="2">
    <source>
        <dbReference type="ARBA" id="ARBA00006474"/>
    </source>
</evidence>
<keyword evidence="8" id="KW-0067">ATP-binding</keyword>
<name>A0A1J5TCL6_9ZZZZ</name>
<dbReference type="PANTHER" id="PTHR22683">
    <property type="entry name" value="SPORULATION PROTEIN RELATED"/>
    <property type="match status" value="1"/>
</dbReference>
<dbReference type="EMBL" id="MLJW01000002">
    <property type="protein sequence ID" value="OIR18666.1"/>
    <property type="molecule type" value="Genomic_DNA"/>
</dbReference>
<feature type="transmembrane region" description="Helical" evidence="15">
    <location>
        <begin position="171"/>
        <end position="193"/>
    </location>
</feature>
<evidence type="ECO:0000256" key="3">
    <source>
        <dbReference type="ARBA" id="ARBA00022475"/>
    </source>
</evidence>
<organism evidence="17">
    <name type="scientific">mine drainage metagenome</name>
    <dbReference type="NCBI Taxonomy" id="410659"/>
    <lineage>
        <taxon>unclassified sequences</taxon>
        <taxon>metagenomes</taxon>
        <taxon>ecological metagenomes</taxon>
    </lineage>
</organism>
<keyword evidence="4" id="KW-0132">Cell division</keyword>
<keyword evidence="10" id="KW-0238">DNA-binding</keyword>
<dbReference type="InterPro" id="IPR018541">
    <property type="entry name" value="Ftsk_gamma"/>
</dbReference>
<dbReference type="AlphaFoldDB" id="A0A1J5TCL6"/>
<keyword evidence="12" id="KW-0131">Cell cycle</keyword>
<feature type="transmembrane region" description="Helical" evidence="15">
    <location>
        <begin position="88"/>
        <end position="112"/>
    </location>
</feature>
<feature type="compositionally biased region" description="Acidic residues" evidence="14">
    <location>
        <begin position="788"/>
        <end position="804"/>
    </location>
</feature>
<comment type="similarity">
    <text evidence="2">Belongs to the FtsK/SpoIIIE/SftA family.</text>
</comment>
<dbReference type="GO" id="GO:0005524">
    <property type="term" value="F:ATP binding"/>
    <property type="evidence" value="ECO:0007669"/>
    <property type="project" value="UniProtKB-KW"/>
</dbReference>
<dbReference type="InterPro" id="IPR050206">
    <property type="entry name" value="FtsK/SpoIIIE/SftA"/>
</dbReference>
<sequence length="868" mass="94484">MPKSQSSNPNKDGPSFQAPRPQKRWGTAIVCFVLAVFLTVAFFDYDPAQYAGNNTGAATVVENGQVAVKAIHVVKENLVGPFGVYSTYWSYSILGGGAWLIPVFLFWLAYLALRASRRLAGTRLVMVVVTLLCCSGLWAMQDWLLMDPRWYPQGPGGVLGGLLYRDVLRSVFGVFGAGSILVVVYILGILFIFTKDIGAEIDKVAIAFRDWKARRAERRAMRAEERRLRREQEIRERTAARAAAKVAEAAAATAAAAAKESAAQPAQQVGPNTAKLSLPKSQEDPLSAKLSLRKTPKDDKPEPIATDEPKADSKAPAAEAAPRGRQKPVVDTKELAVGAAGKIELNIVTPEETKKARSLAPQRQDADYEFPPLPLLREPIKPSAENSFEEHRNNAENLLRILSEFGVEVSLGEIHVGPVITRYEVAPAPGVRVEKISGLDKNIALGMRAQSVRILAPIPGKAAVGVEVPNQHPTPVGLREIFESEDWVGAKAEIPIALGKDVSGKPLISDLTKMPHLLIAGATGSGKSVCINAIVASILYSKSPKDLRLLMVDPKVVELKIFNSLPHMLIPVVTEPKKVPAALKWLLKEMEKRYQIFAKSNVRNIIGFNNRKRGSKSEEFPQVGETQATLEGVDPLDEIEIPDRLPYIVAIIDELADLMMVAPAEIETSIARLAQLARAAGIHLIIATQRPSVNVITGVIKANLPSRIAFQVASQVDSRTIIDTKGADTLIGRGDMLFTPPGTSRLVRAQGAFVGDEEISAVVDFLKRNGPPTYAMDVQAHIDRASREDDDEGGGDDDGELGDDDELYQQALDVLKSSKRASTSMLQRRLRIGYNRAARIMEIMEERGIVGPENGSSPREILVDLDSL</sequence>
<keyword evidence="5 15" id="KW-0812">Transmembrane</keyword>
<dbReference type="Gene3D" id="3.30.980.40">
    <property type="match status" value="1"/>
</dbReference>
<keyword evidence="13" id="KW-0175">Coiled coil</keyword>
<dbReference type="SMART" id="SM00843">
    <property type="entry name" value="Ftsk_gamma"/>
    <property type="match status" value="1"/>
</dbReference>
<dbReference type="Gene3D" id="3.40.50.300">
    <property type="entry name" value="P-loop containing nucleotide triphosphate hydrolases"/>
    <property type="match status" value="1"/>
</dbReference>
<evidence type="ECO:0000256" key="15">
    <source>
        <dbReference type="SAM" id="Phobius"/>
    </source>
</evidence>
<protein>
    <submittedName>
        <fullName evidence="17">DNA translocase SpoIIIE</fullName>
    </submittedName>
</protein>
<feature type="transmembrane region" description="Helical" evidence="15">
    <location>
        <begin position="25"/>
        <end position="43"/>
    </location>
</feature>